<name>A0A128EIC9_9BACT</name>
<dbReference type="EMBL" id="FIZP01000009">
    <property type="protein sequence ID" value="CZE48610.1"/>
    <property type="molecule type" value="Genomic_DNA"/>
</dbReference>
<gene>
    <name evidence="2" type="ORF">ERS672216_01504</name>
</gene>
<dbReference type="AlphaFoldDB" id="A0A128EIC9"/>
<dbReference type="Gene3D" id="3.40.50.2020">
    <property type="match status" value="1"/>
</dbReference>
<organism evidence="2 3">
    <name type="scientific">Campylobacter geochelonis</name>
    <dbReference type="NCBI Taxonomy" id="1780362"/>
    <lineage>
        <taxon>Bacteria</taxon>
        <taxon>Pseudomonadati</taxon>
        <taxon>Campylobacterota</taxon>
        <taxon>Epsilonproteobacteria</taxon>
        <taxon>Campylobacterales</taxon>
        <taxon>Campylobacteraceae</taxon>
        <taxon>Campylobacter</taxon>
    </lineage>
</organism>
<sequence>MRCVKCGRISLAIICKNCKEILRELSPKKREISGLNVYSFYAYSEIKELIHSKHHLHGLFVYKILANLSFVNFAKTYKFNQQINAIAIDDNVKSGYSHTAILAKALQTDEIMPVYGALRASSSVKYSGKSLSYRLKHKRGFKLEKQINFPVILVDDIITTGTTLLEASEICKKNGINVLFALVLANAKE</sequence>
<dbReference type="SUPFAM" id="SSF53271">
    <property type="entry name" value="PRTase-like"/>
    <property type="match status" value="1"/>
</dbReference>
<accession>A0A128EIC9</accession>
<proteinExistence type="inferred from homology"/>
<protein>
    <submittedName>
        <fullName evidence="2">Transformation system protein</fullName>
    </submittedName>
</protein>
<dbReference type="PANTHER" id="PTHR47505:SF1">
    <property type="entry name" value="DNA UTILIZATION PROTEIN YHGH"/>
    <property type="match status" value="1"/>
</dbReference>
<dbReference type="PANTHER" id="PTHR47505">
    <property type="entry name" value="DNA UTILIZATION PROTEIN YHGH"/>
    <property type="match status" value="1"/>
</dbReference>
<dbReference type="OrthoDB" id="5342812at2"/>
<keyword evidence="3" id="KW-1185">Reference proteome</keyword>
<evidence type="ECO:0000313" key="2">
    <source>
        <dbReference type="EMBL" id="CZE48610.1"/>
    </source>
</evidence>
<dbReference type="Proteomes" id="UP000069632">
    <property type="component" value="Unassembled WGS sequence"/>
</dbReference>
<dbReference type="CDD" id="cd06223">
    <property type="entry name" value="PRTases_typeI"/>
    <property type="match status" value="1"/>
</dbReference>
<evidence type="ECO:0000313" key="3">
    <source>
        <dbReference type="Proteomes" id="UP000069632"/>
    </source>
</evidence>
<comment type="similarity">
    <text evidence="1">Belongs to the ComF/GntX family.</text>
</comment>
<dbReference type="InterPro" id="IPR000836">
    <property type="entry name" value="PRTase_dom"/>
</dbReference>
<reference evidence="2 3" key="1">
    <citation type="submission" date="2016-02" db="EMBL/GenBank/DDBJ databases">
        <authorList>
            <consortium name="Pathogen Informatics"/>
        </authorList>
    </citation>
    <scope>NUCLEOTIDE SEQUENCE [LARGE SCALE GENOMIC DNA]</scope>
    <source>
        <strain evidence="2 3">RC20</strain>
    </source>
</reference>
<dbReference type="InterPro" id="IPR051910">
    <property type="entry name" value="ComF/GntX_DNA_util-trans"/>
</dbReference>
<dbReference type="InterPro" id="IPR029057">
    <property type="entry name" value="PRTase-like"/>
</dbReference>
<dbReference type="RefSeq" id="WP_075540410.1">
    <property type="nucleotide sequence ID" value="NZ_CP053844.1"/>
</dbReference>
<evidence type="ECO:0000256" key="1">
    <source>
        <dbReference type="ARBA" id="ARBA00008007"/>
    </source>
</evidence>